<dbReference type="PROSITE" id="PS51884">
    <property type="entry name" value="CHAPLIN"/>
    <property type="match status" value="1"/>
</dbReference>
<feature type="signal peptide" evidence="8">
    <location>
        <begin position="1"/>
        <end position="26"/>
    </location>
</feature>
<evidence type="ECO:0000313" key="10">
    <source>
        <dbReference type="EMBL" id="GGU73554.1"/>
    </source>
</evidence>
<keyword evidence="6 7" id="KW-0034">Amyloid</keyword>
<proteinExistence type="predicted"/>
<sequence length="80" mass="7555">MSARTVFTAGALIAAALLTGAGTAAADTGPDAAGVAAFSPGIGSGNQVQLPLHVPVNATGNSGNVIGAFNPAFANESSDS</sequence>
<feature type="chain" id="PRO_5045118644" description="Chaplin domain-containing protein" evidence="8">
    <location>
        <begin position="27"/>
        <end position="80"/>
    </location>
</feature>
<comment type="caution">
    <text evidence="10">The sequence shown here is derived from an EMBL/GenBank/DDBJ whole genome shotgun (WGS) entry which is preliminary data.</text>
</comment>
<comment type="subcellular location">
    <subcellularLocation>
        <location evidence="1">Secreted</location>
        <location evidence="1">Cell wall</location>
    </subcellularLocation>
</comment>
<keyword evidence="5" id="KW-0130">Cell adhesion</keyword>
<accession>A0ABQ2V9Y8</accession>
<evidence type="ECO:0000256" key="3">
    <source>
        <dbReference type="ARBA" id="ARBA00022525"/>
    </source>
</evidence>
<gene>
    <name evidence="10" type="ORF">GCM10010211_44400</name>
</gene>
<reference evidence="11" key="1">
    <citation type="journal article" date="2019" name="Int. J. Syst. Evol. Microbiol.">
        <title>The Global Catalogue of Microorganisms (GCM) 10K type strain sequencing project: providing services to taxonomists for standard genome sequencing and annotation.</title>
        <authorList>
            <consortium name="The Broad Institute Genomics Platform"/>
            <consortium name="The Broad Institute Genome Sequencing Center for Infectious Disease"/>
            <person name="Wu L."/>
            <person name="Ma J."/>
        </authorList>
    </citation>
    <scope>NUCLEOTIDE SEQUENCE [LARGE SCALE GENOMIC DNA]</scope>
    <source>
        <strain evidence="11">JCM 3399</strain>
    </source>
</reference>
<dbReference type="Pfam" id="PF03777">
    <property type="entry name" value="ChpA-C"/>
    <property type="match status" value="1"/>
</dbReference>
<organism evidence="10 11">
    <name type="scientific">Streptomyces albospinus</name>
    <dbReference type="NCBI Taxonomy" id="285515"/>
    <lineage>
        <taxon>Bacteria</taxon>
        <taxon>Bacillati</taxon>
        <taxon>Actinomycetota</taxon>
        <taxon>Actinomycetes</taxon>
        <taxon>Kitasatosporales</taxon>
        <taxon>Streptomycetaceae</taxon>
        <taxon>Streptomyces</taxon>
    </lineage>
</organism>
<evidence type="ECO:0000259" key="9">
    <source>
        <dbReference type="PROSITE" id="PS51884"/>
    </source>
</evidence>
<evidence type="ECO:0000256" key="5">
    <source>
        <dbReference type="ARBA" id="ARBA00022889"/>
    </source>
</evidence>
<evidence type="ECO:0000256" key="7">
    <source>
        <dbReference type="PROSITE-ProRule" id="PRU01232"/>
    </source>
</evidence>
<keyword evidence="11" id="KW-1185">Reference proteome</keyword>
<dbReference type="InterPro" id="IPR005528">
    <property type="entry name" value="ChpA-H"/>
</dbReference>
<evidence type="ECO:0000256" key="1">
    <source>
        <dbReference type="ARBA" id="ARBA00004191"/>
    </source>
</evidence>
<dbReference type="RefSeq" id="WP_189302578.1">
    <property type="nucleotide sequence ID" value="NZ_BMRP01000015.1"/>
</dbReference>
<keyword evidence="2" id="KW-0134">Cell wall</keyword>
<evidence type="ECO:0000256" key="6">
    <source>
        <dbReference type="ARBA" id="ARBA00023087"/>
    </source>
</evidence>
<keyword evidence="3" id="KW-0964">Secreted</keyword>
<dbReference type="Proteomes" id="UP000654471">
    <property type="component" value="Unassembled WGS sequence"/>
</dbReference>
<evidence type="ECO:0000313" key="11">
    <source>
        <dbReference type="Proteomes" id="UP000654471"/>
    </source>
</evidence>
<evidence type="ECO:0000256" key="8">
    <source>
        <dbReference type="SAM" id="SignalP"/>
    </source>
</evidence>
<evidence type="ECO:0000256" key="2">
    <source>
        <dbReference type="ARBA" id="ARBA00022512"/>
    </source>
</evidence>
<evidence type="ECO:0000256" key="4">
    <source>
        <dbReference type="ARBA" id="ARBA00022729"/>
    </source>
</evidence>
<feature type="domain" description="Chaplin" evidence="9">
    <location>
        <begin position="39"/>
        <end position="79"/>
    </location>
</feature>
<keyword evidence="4 8" id="KW-0732">Signal</keyword>
<name>A0ABQ2V9Y8_9ACTN</name>
<dbReference type="EMBL" id="BMRP01000015">
    <property type="protein sequence ID" value="GGU73554.1"/>
    <property type="molecule type" value="Genomic_DNA"/>
</dbReference>
<protein>
    <recommendedName>
        <fullName evidence="9">Chaplin domain-containing protein</fullName>
    </recommendedName>
</protein>